<protein>
    <submittedName>
        <fullName evidence="7">LPS export ABC transporter permease LptG</fullName>
    </submittedName>
</protein>
<feature type="transmembrane region" description="Helical" evidence="6">
    <location>
        <begin position="63"/>
        <end position="83"/>
    </location>
</feature>
<evidence type="ECO:0000256" key="1">
    <source>
        <dbReference type="ARBA" id="ARBA00004651"/>
    </source>
</evidence>
<comment type="subcellular location">
    <subcellularLocation>
        <location evidence="1">Cell membrane</location>
        <topology evidence="1">Multi-pass membrane protein</topology>
    </subcellularLocation>
</comment>
<evidence type="ECO:0000256" key="5">
    <source>
        <dbReference type="ARBA" id="ARBA00023136"/>
    </source>
</evidence>
<keyword evidence="3 6" id="KW-0812">Transmembrane</keyword>
<feature type="transmembrane region" description="Helical" evidence="6">
    <location>
        <begin position="339"/>
        <end position="359"/>
    </location>
</feature>
<feature type="transmembrane region" description="Helical" evidence="6">
    <location>
        <begin position="309"/>
        <end position="327"/>
    </location>
</feature>
<evidence type="ECO:0000256" key="6">
    <source>
        <dbReference type="SAM" id="Phobius"/>
    </source>
</evidence>
<dbReference type="GO" id="GO:0015920">
    <property type="term" value="P:lipopolysaccharide transport"/>
    <property type="evidence" value="ECO:0007669"/>
    <property type="project" value="TreeGrafter"/>
</dbReference>
<evidence type="ECO:0000256" key="2">
    <source>
        <dbReference type="ARBA" id="ARBA00022475"/>
    </source>
</evidence>
<keyword evidence="4 6" id="KW-1133">Transmembrane helix</keyword>
<comment type="caution">
    <text evidence="7">The sequence shown here is derived from an EMBL/GenBank/DDBJ whole genome shotgun (WGS) entry which is preliminary data.</text>
</comment>
<dbReference type="GO" id="GO:0043190">
    <property type="term" value="C:ATP-binding cassette (ABC) transporter complex"/>
    <property type="evidence" value="ECO:0007669"/>
    <property type="project" value="InterPro"/>
</dbReference>
<dbReference type="AlphaFoldDB" id="A0A2W5SFB1"/>
<accession>A0A2W5SFB1</accession>
<feature type="transmembrane region" description="Helical" evidence="6">
    <location>
        <begin position="275"/>
        <end position="297"/>
    </location>
</feature>
<dbReference type="NCBIfam" id="TIGR04408">
    <property type="entry name" value="LptG_lptG"/>
    <property type="match status" value="1"/>
</dbReference>
<dbReference type="GO" id="GO:0055085">
    <property type="term" value="P:transmembrane transport"/>
    <property type="evidence" value="ECO:0007669"/>
    <property type="project" value="InterPro"/>
</dbReference>
<sequence>MTLSRYLARRFALAFLLVLAIFFGLMLLIDMVELVGRFPEGSVSFGQLVGLAALKVPKSLYRILPLIATLSAIALFLALARSSELVVIRAAGRSALRLLVAPVLVALAIGALSVMVFNPLVAATSKLYDELVQRYANGTVSVLSLSPEGLWLRQGGNDQQMVIRASEANQDGTSLTHVSFLEFDGTGRPTSRIEAAKADLVAGAWQLTDAKRWNLTDPNPEATARMLDRVEVASDLTSQRIRDSFGEPSAIPVWDLPAFIKSLDRAGFSSRQHRVWLQMELALPILMAGMVLLAAGFTMRHARFGKTGTLVLAAVLAGFAIFFMRNFAQVLGESGQIPIALAAWSPPVASVLLSLGLLLHMEDG</sequence>
<dbReference type="Pfam" id="PF03739">
    <property type="entry name" value="LptF_LptG"/>
    <property type="match status" value="1"/>
</dbReference>
<dbReference type="Proteomes" id="UP000248975">
    <property type="component" value="Unassembled WGS sequence"/>
</dbReference>
<evidence type="ECO:0000256" key="4">
    <source>
        <dbReference type="ARBA" id="ARBA00022989"/>
    </source>
</evidence>
<feature type="transmembrane region" description="Helical" evidence="6">
    <location>
        <begin position="12"/>
        <end position="29"/>
    </location>
</feature>
<evidence type="ECO:0000256" key="3">
    <source>
        <dbReference type="ARBA" id="ARBA00022692"/>
    </source>
</evidence>
<name>A0A2W5SFB1_CERSP</name>
<evidence type="ECO:0000313" key="7">
    <source>
        <dbReference type="EMBL" id="PZR00950.1"/>
    </source>
</evidence>
<dbReference type="PANTHER" id="PTHR33529">
    <property type="entry name" value="SLR0882 PROTEIN-RELATED"/>
    <property type="match status" value="1"/>
</dbReference>
<dbReference type="PANTHER" id="PTHR33529:SF2">
    <property type="entry name" value="LIPOPOLYSACCHARIDE EXPORT SYSTEM PERMEASE PROTEIN LPTG"/>
    <property type="match status" value="1"/>
</dbReference>
<organism evidence="7 8">
    <name type="scientific">Cereibacter sphaeroides</name>
    <name type="common">Rhodobacter sphaeroides</name>
    <dbReference type="NCBI Taxonomy" id="1063"/>
    <lineage>
        <taxon>Bacteria</taxon>
        <taxon>Pseudomonadati</taxon>
        <taxon>Pseudomonadota</taxon>
        <taxon>Alphaproteobacteria</taxon>
        <taxon>Rhodobacterales</taxon>
        <taxon>Paracoccaceae</taxon>
        <taxon>Cereibacter</taxon>
    </lineage>
</organism>
<reference evidence="7 8" key="1">
    <citation type="submission" date="2017-08" db="EMBL/GenBank/DDBJ databases">
        <title>Infants hospitalized years apart are colonized by the same room-sourced microbial strains.</title>
        <authorList>
            <person name="Brooks B."/>
            <person name="Olm M.R."/>
            <person name="Firek B.A."/>
            <person name="Baker R."/>
            <person name="Thomas B.C."/>
            <person name="Morowitz M.J."/>
            <person name="Banfield J.F."/>
        </authorList>
    </citation>
    <scope>NUCLEOTIDE SEQUENCE [LARGE SCALE GENOMIC DNA]</scope>
    <source>
        <strain evidence="7">S2_003_000_R2_11</strain>
    </source>
</reference>
<dbReference type="InterPro" id="IPR030923">
    <property type="entry name" value="LptG"/>
</dbReference>
<proteinExistence type="predicted"/>
<evidence type="ECO:0000313" key="8">
    <source>
        <dbReference type="Proteomes" id="UP000248975"/>
    </source>
</evidence>
<keyword evidence="2" id="KW-1003">Cell membrane</keyword>
<dbReference type="InterPro" id="IPR005495">
    <property type="entry name" value="LptG/LptF_permease"/>
</dbReference>
<gene>
    <name evidence="7" type="primary">lptG</name>
    <name evidence="7" type="ORF">DI533_02925</name>
</gene>
<keyword evidence="5 6" id="KW-0472">Membrane</keyword>
<feature type="transmembrane region" description="Helical" evidence="6">
    <location>
        <begin position="95"/>
        <end position="117"/>
    </location>
</feature>
<dbReference type="EMBL" id="QFQS01000001">
    <property type="protein sequence ID" value="PZR00950.1"/>
    <property type="molecule type" value="Genomic_DNA"/>
</dbReference>